<dbReference type="PANTHER" id="PTHR23150">
    <property type="entry name" value="SULFATASE MODIFYING FACTOR 1, 2"/>
    <property type="match status" value="1"/>
</dbReference>
<gene>
    <name evidence="3" type="ordered locus">Ssed_2035</name>
</gene>
<dbReference type="InterPro" id="IPR005532">
    <property type="entry name" value="SUMF_dom"/>
</dbReference>
<sequence precursor="true">MNKISITLLACASILNLSGCNLGDDTASEEKTVIEEPSDDPTGIELPADIDLVDISGGVFEMGGYSMSGDSPVVSVTVSDFAISDTEVTNAQYTEFLNSAYIDGWISVELQTTNDPCGKYEEYMVVATGVAPHSGEIYLQLGETGGCTSGGEEENINNKSWISFNSESFELIDEAKADWPVNWVKWYGADAYALYYGVSLPTEAQWEYAAKGSYDYEYPTDDGTLDELKANYNGDKPGFYNPDGHSIAVRSYAPNPFGLYDMGGNVWEWCADYYDANFYADGTIDPVNNSANPEETRVRRGGSWNYHAATLLSYARAYDFESRGNNHFGFRIVQNPIE</sequence>
<dbReference type="GO" id="GO:0120147">
    <property type="term" value="F:formylglycine-generating oxidase activity"/>
    <property type="evidence" value="ECO:0007669"/>
    <property type="project" value="TreeGrafter"/>
</dbReference>
<feature type="domain" description="Sulfatase-modifying factor enzyme-like" evidence="2">
    <location>
        <begin position="51"/>
        <end position="333"/>
    </location>
</feature>
<name>A8FUX1_SHESH</name>
<accession>A8FUX1</accession>
<dbReference type="KEGG" id="sse:Ssed_2035"/>
<dbReference type="PANTHER" id="PTHR23150:SF19">
    <property type="entry name" value="FORMYLGLYCINE-GENERATING ENZYME"/>
    <property type="match status" value="1"/>
</dbReference>
<dbReference type="InterPro" id="IPR051043">
    <property type="entry name" value="Sulfatase_Mod_Factor_Kinase"/>
</dbReference>
<dbReference type="Proteomes" id="UP000002015">
    <property type="component" value="Chromosome"/>
</dbReference>
<dbReference type="EMBL" id="CP000821">
    <property type="protein sequence ID" value="ABV36644.1"/>
    <property type="molecule type" value="Genomic_DNA"/>
</dbReference>
<evidence type="ECO:0000313" key="3">
    <source>
        <dbReference type="EMBL" id="ABV36644.1"/>
    </source>
</evidence>
<keyword evidence="4" id="KW-1185">Reference proteome</keyword>
<feature type="signal peptide" evidence="1">
    <location>
        <begin position="1"/>
        <end position="23"/>
    </location>
</feature>
<dbReference type="Pfam" id="PF03781">
    <property type="entry name" value="FGE-sulfatase"/>
    <property type="match status" value="1"/>
</dbReference>
<protein>
    <recommendedName>
        <fullName evidence="2">Sulfatase-modifying factor enzyme-like domain-containing protein</fullName>
    </recommendedName>
</protein>
<dbReference type="HOGENOM" id="CLU_012431_4_2_6"/>
<dbReference type="RefSeq" id="WP_012142379.1">
    <property type="nucleotide sequence ID" value="NC_009831.1"/>
</dbReference>
<feature type="chain" id="PRO_5002719619" description="Sulfatase-modifying factor enzyme-like domain-containing protein" evidence="1">
    <location>
        <begin position="24"/>
        <end position="338"/>
    </location>
</feature>
<dbReference type="Gene3D" id="3.90.1580.10">
    <property type="entry name" value="paralog of FGE (formylglycine-generating enzyme)"/>
    <property type="match status" value="1"/>
</dbReference>
<dbReference type="InterPro" id="IPR016187">
    <property type="entry name" value="CTDL_fold"/>
</dbReference>
<evidence type="ECO:0000256" key="1">
    <source>
        <dbReference type="SAM" id="SignalP"/>
    </source>
</evidence>
<reference evidence="3 4" key="1">
    <citation type="submission" date="2007-08" db="EMBL/GenBank/DDBJ databases">
        <title>Complete sequence of Shewanella sediminis HAW-EB3.</title>
        <authorList>
            <consortium name="US DOE Joint Genome Institute"/>
            <person name="Copeland A."/>
            <person name="Lucas S."/>
            <person name="Lapidus A."/>
            <person name="Barry K."/>
            <person name="Glavina del Rio T."/>
            <person name="Dalin E."/>
            <person name="Tice H."/>
            <person name="Pitluck S."/>
            <person name="Chertkov O."/>
            <person name="Brettin T."/>
            <person name="Bruce D."/>
            <person name="Detter J.C."/>
            <person name="Han C."/>
            <person name="Schmutz J."/>
            <person name="Larimer F."/>
            <person name="Land M."/>
            <person name="Hauser L."/>
            <person name="Kyrpides N."/>
            <person name="Kim E."/>
            <person name="Zhao J.-S."/>
            <person name="Richardson P."/>
        </authorList>
    </citation>
    <scope>NUCLEOTIDE SEQUENCE [LARGE SCALE GENOMIC DNA]</scope>
    <source>
        <strain evidence="3 4">HAW-EB3</strain>
    </source>
</reference>
<dbReference type="InterPro" id="IPR042095">
    <property type="entry name" value="SUMF_sf"/>
</dbReference>
<dbReference type="AlphaFoldDB" id="A8FUX1"/>
<proteinExistence type="predicted"/>
<dbReference type="SUPFAM" id="SSF56436">
    <property type="entry name" value="C-type lectin-like"/>
    <property type="match status" value="1"/>
</dbReference>
<dbReference type="STRING" id="425104.Ssed_2035"/>
<evidence type="ECO:0000313" key="4">
    <source>
        <dbReference type="Proteomes" id="UP000002015"/>
    </source>
</evidence>
<keyword evidence="1" id="KW-0732">Signal</keyword>
<organism evidence="3 4">
    <name type="scientific">Shewanella sediminis (strain HAW-EB3)</name>
    <dbReference type="NCBI Taxonomy" id="425104"/>
    <lineage>
        <taxon>Bacteria</taxon>
        <taxon>Pseudomonadati</taxon>
        <taxon>Pseudomonadota</taxon>
        <taxon>Gammaproteobacteria</taxon>
        <taxon>Alteromonadales</taxon>
        <taxon>Shewanellaceae</taxon>
        <taxon>Shewanella</taxon>
    </lineage>
</organism>
<dbReference type="OrthoDB" id="9768004at2"/>
<dbReference type="eggNOG" id="COG1262">
    <property type="taxonomic scope" value="Bacteria"/>
</dbReference>
<evidence type="ECO:0000259" key="2">
    <source>
        <dbReference type="Pfam" id="PF03781"/>
    </source>
</evidence>